<dbReference type="Proteomes" id="UP000289738">
    <property type="component" value="Chromosome B09"/>
</dbReference>
<name>A0A444XFZ9_ARAHY</name>
<accession>A0A444XFZ9</accession>
<feature type="domain" description="Transposase MuDR plant" evidence="2">
    <location>
        <begin position="260"/>
        <end position="322"/>
    </location>
</feature>
<gene>
    <name evidence="4" type="ORF">Ahy_B09g095593</name>
</gene>
<evidence type="ECO:0008006" key="6">
    <source>
        <dbReference type="Google" id="ProtNLM"/>
    </source>
</evidence>
<evidence type="ECO:0000259" key="3">
    <source>
        <dbReference type="Pfam" id="PF10551"/>
    </source>
</evidence>
<evidence type="ECO:0000313" key="4">
    <source>
        <dbReference type="EMBL" id="RYQ88373.1"/>
    </source>
</evidence>
<proteinExistence type="predicted"/>
<dbReference type="Pfam" id="PF10551">
    <property type="entry name" value="MULE"/>
    <property type="match status" value="1"/>
</dbReference>
<evidence type="ECO:0000259" key="2">
    <source>
        <dbReference type="Pfam" id="PF03108"/>
    </source>
</evidence>
<dbReference type="AlphaFoldDB" id="A0A444XFZ9"/>
<organism evidence="4 5">
    <name type="scientific">Arachis hypogaea</name>
    <name type="common">Peanut</name>
    <dbReference type="NCBI Taxonomy" id="3818"/>
    <lineage>
        <taxon>Eukaryota</taxon>
        <taxon>Viridiplantae</taxon>
        <taxon>Streptophyta</taxon>
        <taxon>Embryophyta</taxon>
        <taxon>Tracheophyta</taxon>
        <taxon>Spermatophyta</taxon>
        <taxon>Magnoliopsida</taxon>
        <taxon>eudicotyledons</taxon>
        <taxon>Gunneridae</taxon>
        <taxon>Pentapetalae</taxon>
        <taxon>rosids</taxon>
        <taxon>fabids</taxon>
        <taxon>Fabales</taxon>
        <taxon>Fabaceae</taxon>
        <taxon>Papilionoideae</taxon>
        <taxon>50 kb inversion clade</taxon>
        <taxon>dalbergioids sensu lato</taxon>
        <taxon>Dalbergieae</taxon>
        <taxon>Pterocarpus clade</taxon>
        <taxon>Arachis</taxon>
    </lineage>
</organism>
<dbReference type="EMBL" id="SDMP01000019">
    <property type="protein sequence ID" value="RYQ88373.1"/>
    <property type="molecule type" value="Genomic_DNA"/>
</dbReference>
<dbReference type="PANTHER" id="PTHR31973">
    <property type="entry name" value="POLYPROTEIN, PUTATIVE-RELATED"/>
    <property type="match status" value="1"/>
</dbReference>
<protein>
    <recommendedName>
        <fullName evidence="6">Transposase MuDR plant domain-containing protein</fullName>
    </recommendedName>
</protein>
<feature type="compositionally biased region" description="Acidic residues" evidence="1">
    <location>
        <begin position="181"/>
        <end position="199"/>
    </location>
</feature>
<dbReference type="Pfam" id="PF03108">
    <property type="entry name" value="DBD_Tnp_Mut"/>
    <property type="match status" value="1"/>
</dbReference>
<dbReference type="InterPro" id="IPR004332">
    <property type="entry name" value="Transposase_MuDR"/>
</dbReference>
<evidence type="ECO:0000313" key="5">
    <source>
        <dbReference type="Proteomes" id="UP000289738"/>
    </source>
</evidence>
<keyword evidence="5" id="KW-1185">Reference proteome</keyword>
<dbReference type="PANTHER" id="PTHR31973:SF195">
    <property type="entry name" value="MUDR FAMILY TRANSPOSASE"/>
    <property type="match status" value="1"/>
</dbReference>
<reference evidence="4 5" key="1">
    <citation type="submission" date="2019-01" db="EMBL/GenBank/DDBJ databases">
        <title>Sequencing of cultivated peanut Arachis hypogaea provides insights into genome evolution and oil improvement.</title>
        <authorList>
            <person name="Chen X."/>
        </authorList>
    </citation>
    <scope>NUCLEOTIDE SEQUENCE [LARGE SCALE GENOMIC DNA]</scope>
    <source>
        <strain evidence="5">cv. Fuhuasheng</strain>
        <tissue evidence="4">Leaves</tissue>
    </source>
</reference>
<evidence type="ECO:0000256" key="1">
    <source>
        <dbReference type="SAM" id="MobiDB-lite"/>
    </source>
</evidence>
<feature type="domain" description="MULE transposase" evidence="3">
    <location>
        <begin position="466"/>
        <end position="542"/>
    </location>
</feature>
<comment type="caution">
    <text evidence="4">The sequence shown here is derived from an EMBL/GenBank/DDBJ whole genome shotgun (WGS) entry which is preliminary data.</text>
</comment>
<dbReference type="InterPro" id="IPR018289">
    <property type="entry name" value="MULE_transposase_dom"/>
</dbReference>
<feature type="region of interest" description="Disordered" evidence="1">
    <location>
        <begin position="171"/>
        <end position="199"/>
    </location>
</feature>
<sequence>MASEEESFAVLVHHRGSIKRKTRSGVKFTDKNPLYIVVNRTTSYDDLVRSVLMKLGLEGAKRIKKFFYRIPVTILHDTVKYDCLTIGSDEDLQVMFLCRRQFPEVQGSNRNTTNVATAAGSSSMAAVASSSVPVYEPTAQLVASPSFAVDLNDGVRDEVGSFDVLPNALHGVPPVGVGDGELGDPDEDDVEPETIEDDSGDEVVAAGLALAGGGSSSGTQQYPPYFSSLDLDATTHEGALGHAVGFGARDAEGNAGLTEFQVGQQFQDKDEALLSVKTYSIRRGVQYKVVESDHRRYVGKCSEFGNGCTWLIRLSLRKRKGIWEVKRYNGPHTCLATSISSDHRSLDHSVISAFIMPMVRADASVRIKVLLNATAAHFGFRPTYRRVWMAKQKAVGLIYDDWDESYSEIPRWVLGVQLTMPGTVAVLRTSPVRVGGQVDESEAYFHRLFWTFPPCIEAFRHCKPLVSIDDTHLYGKYGGTLLIAIAQDGNSNILPVAFALVEGENAESWTFFLSHLRQHVTPQPGLLVISDRHNGIKSALEAPDEGWLPPSAYRAFCI</sequence>